<organism evidence="1 2">
    <name type="scientific">Pseudochelatococcus lubricantis</name>
    <dbReference type="NCBI Taxonomy" id="1538102"/>
    <lineage>
        <taxon>Bacteria</taxon>
        <taxon>Pseudomonadati</taxon>
        <taxon>Pseudomonadota</taxon>
        <taxon>Alphaproteobacteria</taxon>
        <taxon>Hyphomicrobiales</taxon>
        <taxon>Chelatococcaceae</taxon>
        <taxon>Pseudochelatococcus</taxon>
    </lineage>
</organism>
<evidence type="ECO:0000313" key="1">
    <source>
        <dbReference type="EMBL" id="NIJ57177.1"/>
    </source>
</evidence>
<comment type="caution">
    <text evidence="1">The sequence shown here is derived from an EMBL/GenBank/DDBJ whole genome shotgun (WGS) entry which is preliminary data.</text>
</comment>
<protein>
    <recommendedName>
        <fullName evidence="3">N-acetyltransferase</fullName>
    </recommendedName>
</protein>
<reference evidence="1 2" key="1">
    <citation type="submission" date="2020-03" db="EMBL/GenBank/DDBJ databases">
        <title>Genomic Encyclopedia of Type Strains, Phase IV (KMG-IV): sequencing the most valuable type-strain genomes for metagenomic binning, comparative biology and taxonomic classification.</title>
        <authorList>
            <person name="Goeker M."/>
        </authorList>
    </citation>
    <scope>NUCLEOTIDE SEQUENCE [LARGE SCALE GENOMIC DNA]</scope>
    <source>
        <strain evidence="1 2">DSM 103870</strain>
    </source>
</reference>
<evidence type="ECO:0008006" key="3">
    <source>
        <dbReference type="Google" id="ProtNLM"/>
    </source>
</evidence>
<dbReference type="EMBL" id="JAASQI010000002">
    <property type="protein sequence ID" value="NIJ57177.1"/>
    <property type="molecule type" value="Genomic_DNA"/>
</dbReference>
<keyword evidence="2" id="KW-1185">Reference proteome</keyword>
<accession>A0ABX0UWP2</accession>
<sequence length="97" mass="10800">MTDALTGPISPGEREWFPAEDWDADSYIYDGKREAWLALMIAARPGTGALSRLMKEIWASGRTVIVPCPLYQMRSILEAKGFLPVDKDPCLIFARGP</sequence>
<proteinExistence type="predicted"/>
<evidence type="ECO:0000313" key="2">
    <source>
        <dbReference type="Proteomes" id="UP001429580"/>
    </source>
</evidence>
<name>A0ABX0UWP2_9HYPH</name>
<gene>
    <name evidence="1" type="ORF">FHS82_001003</name>
</gene>
<dbReference type="Proteomes" id="UP001429580">
    <property type="component" value="Unassembled WGS sequence"/>
</dbReference>